<reference evidence="2" key="1">
    <citation type="submission" date="2022-03" db="EMBL/GenBank/DDBJ databases">
        <authorList>
            <person name="Sayadi A."/>
        </authorList>
    </citation>
    <scope>NUCLEOTIDE SEQUENCE</scope>
</reference>
<keyword evidence="3" id="KW-1185">Reference proteome</keyword>
<feature type="compositionally biased region" description="Polar residues" evidence="1">
    <location>
        <begin position="1"/>
        <end position="17"/>
    </location>
</feature>
<evidence type="ECO:0000313" key="3">
    <source>
        <dbReference type="Proteomes" id="UP001152888"/>
    </source>
</evidence>
<evidence type="ECO:0000313" key="2">
    <source>
        <dbReference type="EMBL" id="CAH1975374.1"/>
    </source>
</evidence>
<organism evidence="2 3">
    <name type="scientific">Acanthoscelides obtectus</name>
    <name type="common">Bean weevil</name>
    <name type="synonym">Bruchus obtectus</name>
    <dbReference type="NCBI Taxonomy" id="200917"/>
    <lineage>
        <taxon>Eukaryota</taxon>
        <taxon>Metazoa</taxon>
        <taxon>Ecdysozoa</taxon>
        <taxon>Arthropoda</taxon>
        <taxon>Hexapoda</taxon>
        <taxon>Insecta</taxon>
        <taxon>Pterygota</taxon>
        <taxon>Neoptera</taxon>
        <taxon>Endopterygota</taxon>
        <taxon>Coleoptera</taxon>
        <taxon>Polyphaga</taxon>
        <taxon>Cucujiformia</taxon>
        <taxon>Chrysomeloidea</taxon>
        <taxon>Chrysomelidae</taxon>
        <taxon>Bruchinae</taxon>
        <taxon>Bruchini</taxon>
        <taxon>Acanthoscelides</taxon>
    </lineage>
</organism>
<dbReference type="Proteomes" id="UP001152888">
    <property type="component" value="Unassembled WGS sequence"/>
</dbReference>
<accession>A0A9P0KJB0</accession>
<comment type="caution">
    <text evidence="2">The sequence shown here is derived from an EMBL/GenBank/DDBJ whole genome shotgun (WGS) entry which is preliminary data.</text>
</comment>
<dbReference type="AlphaFoldDB" id="A0A9P0KJB0"/>
<feature type="region of interest" description="Disordered" evidence="1">
    <location>
        <begin position="1"/>
        <end position="43"/>
    </location>
</feature>
<name>A0A9P0KJB0_ACAOB</name>
<sequence length="43" mass="4622">MADNRSLSTAKRTSNAAKEQPLIKVLSGRSHDPCPGYHRSAAV</sequence>
<protein>
    <submittedName>
        <fullName evidence="2">Uncharacterized protein</fullName>
    </submittedName>
</protein>
<gene>
    <name evidence="2" type="ORF">ACAOBT_LOCUS11586</name>
</gene>
<proteinExistence type="predicted"/>
<evidence type="ECO:0000256" key="1">
    <source>
        <dbReference type="SAM" id="MobiDB-lite"/>
    </source>
</evidence>
<dbReference type="EMBL" id="CAKOFQ010006835">
    <property type="protein sequence ID" value="CAH1975374.1"/>
    <property type="molecule type" value="Genomic_DNA"/>
</dbReference>